<evidence type="ECO:0000256" key="2">
    <source>
        <dbReference type="ARBA" id="ARBA00010385"/>
    </source>
</evidence>
<dbReference type="STRING" id="930990.A0A067MKR8"/>
<dbReference type="HOGENOM" id="CLU_025152_2_1_1"/>
<dbReference type="Gene3D" id="3.40.50.1760">
    <property type="entry name" value="Glutathione synthase, substrate-binding domain superfamily, eukaryotic"/>
    <property type="match status" value="1"/>
</dbReference>
<feature type="binding site" evidence="11">
    <location>
        <position position="135"/>
    </location>
    <ligand>
        <name>substrate</name>
    </ligand>
</feature>
<evidence type="ECO:0000256" key="11">
    <source>
        <dbReference type="PIRSR" id="PIRSR001558-1"/>
    </source>
</evidence>
<feature type="binding site" evidence="11">
    <location>
        <position position="237"/>
    </location>
    <ligand>
        <name>substrate</name>
    </ligand>
</feature>
<feature type="binding site" evidence="11">
    <location>
        <position position="409"/>
    </location>
    <ligand>
        <name>ATP</name>
        <dbReference type="ChEBI" id="CHEBI:30616"/>
    </ligand>
</feature>
<comment type="cofactor">
    <cofactor evidence="10 12">
        <name>Mg(2+)</name>
        <dbReference type="ChEBI" id="CHEBI:18420"/>
    </cofactor>
    <text evidence="10 12">Binds 1 Mg(2+) ion per subunit.</text>
</comment>
<feature type="binding site" evidence="12">
    <location>
        <position position="158"/>
    </location>
    <ligand>
        <name>Mg(2+)</name>
        <dbReference type="ChEBI" id="CHEBI:18420"/>
    </ligand>
</feature>
<comment type="subunit">
    <text evidence="3">Homodimer.</text>
</comment>
<keyword evidence="9 10" id="KW-0460">Magnesium</keyword>
<dbReference type="EC" id="6.3.2.3" evidence="10"/>
<dbReference type="InterPro" id="IPR014042">
    <property type="entry name" value="Glutathione_synthase_a-hlx"/>
</dbReference>
<feature type="binding site" evidence="13">
    <location>
        <begin position="231"/>
        <end position="233"/>
    </location>
    <ligand>
        <name>substrate</name>
    </ligand>
</feature>
<feature type="binding site" evidence="11">
    <location>
        <position position="156"/>
    </location>
    <ligand>
        <name>ATP</name>
        <dbReference type="ChEBI" id="CHEBI:30616"/>
    </ligand>
</feature>
<gene>
    <name evidence="15" type="ORF">BOTBODRAFT_31226</name>
</gene>
<dbReference type="InterPro" id="IPR016185">
    <property type="entry name" value="PreATP-grasp_dom_sf"/>
</dbReference>
<dbReference type="SUPFAM" id="SSF52440">
    <property type="entry name" value="PreATP-grasp domain"/>
    <property type="match status" value="1"/>
</dbReference>
<evidence type="ECO:0000259" key="14">
    <source>
        <dbReference type="Pfam" id="PF03199"/>
    </source>
</evidence>
<reference evidence="16" key="1">
    <citation type="journal article" date="2014" name="Proc. Natl. Acad. Sci. U.S.A.">
        <title>Extensive sampling of basidiomycete genomes demonstrates inadequacy of the white-rot/brown-rot paradigm for wood decay fungi.</title>
        <authorList>
            <person name="Riley R."/>
            <person name="Salamov A.A."/>
            <person name="Brown D.W."/>
            <person name="Nagy L.G."/>
            <person name="Floudas D."/>
            <person name="Held B.W."/>
            <person name="Levasseur A."/>
            <person name="Lombard V."/>
            <person name="Morin E."/>
            <person name="Otillar R."/>
            <person name="Lindquist E.A."/>
            <person name="Sun H."/>
            <person name="LaButti K.M."/>
            <person name="Schmutz J."/>
            <person name="Jabbour D."/>
            <person name="Luo H."/>
            <person name="Baker S.E."/>
            <person name="Pisabarro A.G."/>
            <person name="Walton J.D."/>
            <person name="Blanchette R.A."/>
            <person name="Henrissat B."/>
            <person name="Martin F."/>
            <person name="Cullen D."/>
            <person name="Hibbett D.S."/>
            <person name="Grigoriev I.V."/>
        </authorList>
    </citation>
    <scope>NUCLEOTIDE SEQUENCE [LARGE SCALE GENOMIC DNA]</scope>
    <source>
        <strain evidence="16">FD-172 SS1</strain>
    </source>
</reference>
<feature type="binding site" evidence="11">
    <location>
        <begin position="431"/>
        <end position="434"/>
    </location>
    <ligand>
        <name>ATP</name>
        <dbReference type="ChEBI" id="CHEBI:30616"/>
    </ligand>
</feature>
<evidence type="ECO:0000256" key="9">
    <source>
        <dbReference type="ARBA" id="ARBA00022842"/>
    </source>
</evidence>
<evidence type="ECO:0000256" key="13">
    <source>
        <dbReference type="PIRSR" id="PIRSR001558-3"/>
    </source>
</evidence>
<dbReference type="FunCoup" id="A0A067MKR8">
    <property type="interactions" value="627"/>
</dbReference>
<dbReference type="GO" id="GO:0005829">
    <property type="term" value="C:cytosol"/>
    <property type="evidence" value="ECO:0007669"/>
    <property type="project" value="TreeGrafter"/>
</dbReference>
<dbReference type="Pfam" id="PF03917">
    <property type="entry name" value="GSH_synth_ATP"/>
    <property type="match status" value="1"/>
</dbReference>
<feature type="binding site" evidence="12">
    <location>
        <position position="156"/>
    </location>
    <ligand>
        <name>Mg(2+)</name>
        <dbReference type="ChEBI" id="CHEBI:18420"/>
    </ligand>
</feature>
<evidence type="ECO:0000256" key="6">
    <source>
        <dbReference type="ARBA" id="ARBA00022723"/>
    </source>
</evidence>
<dbReference type="Gene3D" id="3.30.1490.80">
    <property type="match status" value="1"/>
</dbReference>
<dbReference type="Gene3D" id="1.10.1080.10">
    <property type="entry name" value="Glutathione Synthetase, Chain A, domain 3"/>
    <property type="match status" value="1"/>
</dbReference>
<accession>A0A067MKR8</accession>
<dbReference type="EMBL" id="KL198029">
    <property type="protein sequence ID" value="KDQ16159.1"/>
    <property type="molecule type" value="Genomic_DNA"/>
</dbReference>
<dbReference type="InterPro" id="IPR004887">
    <property type="entry name" value="GSH_synth_subst-bd"/>
</dbReference>
<keyword evidence="6 10" id="KW-0479">Metal-binding</keyword>
<comment type="catalytic activity">
    <reaction evidence="10">
        <text>gamma-L-glutamyl-L-cysteine + glycine + ATP = glutathione + ADP + phosphate + H(+)</text>
        <dbReference type="Rhea" id="RHEA:13557"/>
        <dbReference type="ChEBI" id="CHEBI:15378"/>
        <dbReference type="ChEBI" id="CHEBI:30616"/>
        <dbReference type="ChEBI" id="CHEBI:43474"/>
        <dbReference type="ChEBI" id="CHEBI:57305"/>
        <dbReference type="ChEBI" id="CHEBI:57925"/>
        <dbReference type="ChEBI" id="CHEBI:58173"/>
        <dbReference type="ChEBI" id="CHEBI:456216"/>
        <dbReference type="EC" id="6.3.2.3"/>
    </reaction>
</comment>
<dbReference type="GO" id="GO:0005524">
    <property type="term" value="F:ATP binding"/>
    <property type="evidence" value="ECO:0007669"/>
    <property type="project" value="UniProtKB-UniRule"/>
</dbReference>
<dbReference type="InterPro" id="IPR037013">
    <property type="entry name" value="GSH-S_sub-bd_sf"/>
</dbReference>
<feature type="binding site" evidence="11">
    <location>
        <position position="490"/>
    </location>
    <ligand>
        <name>substrate</name>
    </ligand>
</feature>
<comment type="similarity">
    <text evidence="2 10">Belongs to the eukaryotic GSH synthase family.</text>
</comment>
<keyword evidence="7 10" id="KW-0547">Nucleotide-binding</keyword>
<evidence type="ECO:0000256" key="10">
    <source>
        <dbReference type="PIRNR" id="PIRNR001558"/>
    </source>
</evidence>
<evidence type="ECO:0000256" key="7">
    <source>
        <dbReference type="ARBA" id="ARBA00022741"/>
    </source>
</evidence>
<dbReference type="PANTHER" id="PTHR11130">
    <property type="entry name" value="GLUTATHIONE SYNTHETASE"/>
    <property type="match status" value="1"/>
</dbReference>
<name>A0A067MKR8_BOTB1</name>
<feature type="binding site" evidence="11">
    <location>
        <position position="461"/>
    </location>
    <ligand>
        <name>ATP</name>
        <dbReference type="ChEBI" id="CHEBI:30616"/>
    </ligand>
</feature>
<evidence type="ECO:0000256" key="4">
    <source>
        <dbReference type="ARBA" id="ARBA00022598"/>
    </source>
</evidence>
<organism evidence="15 16">
    <name type="scientific">Botryobasidium botryosum (strain FD-172 SS1)</name>
    <dbReference type="NCBI Taxonomy" id="930990"/>
    <lineage>
        <taxon>Eukaryota</taxon>
        <taxon>Fungi</taxon>
        <taxon>Dikarya</taxon>
        <taxon>Basidiomycota</taxon>
        <taxon>Agaricomycotina</taxon>
        <taxon>Agaricomycetes</taxon>
        <taxon>Cantharellales</taxon>
        <taxon>Botryobasidiaceae</taxon>
        <taxon>Botryobasidium</taxon>
    </lineage>
</organism>
<dbReference type="PANTHER" id="PTHR11130:SF0">
    <property type="entry name" value="GLUTATHIONE SYNTHETASE"/>
    <property type="match status" value="1"/>
</dbReference>
<dbReference type="AlphaFoldDB" id="A0A067MKR8"/>
<dbReference type="PIRSF" id="PIRSF001558">
    <property type="entry name" value="GSHase"/>
    <property type="match status" value="1"/>
</dbReference>
<feature type="binding site" evidence="11">
    <location>
        <begin position="398"/>
        <end position="407"/>
    </location>
    <ligand>
        <name>ATP</name>
        <dbReference type="ChEBI" id="CHEBI:30616"/>
    </ligand>
</feature>
<dbReference type="Gene3D" id="3.30.470.20">
    <property type="entry name" value="ATP-grasp fold, B domain"/>
    <property type="match status" value="1"/>
</dbReference>
<feature type="binding site" evidence="11">
    <location>
        <position position="492"/>
    </location>
    <ligand>
        <name>ATP</name>
        <dbReference type="ChEBI" id="CHEBI:30616"/>
    </ligand>
</feature>
<protein>
    <recommendedName>
        <fullName evidence="10">Glutathione synthetase</fullName>
        <shortName evidence="10">GSH-S</shortName>
        <ecNumber evidence="10">6.3.2.3</ecNumber>
    </recommendedName>
</protein>
<dbReference type="GO" id="GO:0004363">
    <property type="term" value="F:glutathione synthase activity"/>
    <property type="evidence" value="ECO:0007669"/>
    <property type="project" value="UniProtKB-UniRule"/>
</dbReference>
<dbReference type="SUPFAM" id="SSF56059">
    <property type="entry name" value="Glutathione synthetase ATP-binding domain-like"/>
    <property type="match status" value="1"/>
</dbReference>
<dbReference type="UniPathway" id="UPA00142">
    <property type="reaction ID" value="UER00210"/>
</dbReference>
<dbReference type="InterPro" id="IPR005615">
    <property type="entry name" value="Glutathione_synthase"/>
</dbReference>
<dbReference type="Gene3D" id="3.30.1490.50">
    <property type="match status" value="1"/>
</dbReference>
<evidence type="ECO:0000256" key="5">
    <source>
        <dbReference type="ARBA" id="ARBA00022684"/>
    </source>
</evidence>
<proteinExistence type="inferred from homology"/>
<keyword evidence="16" id="KW-1185">Reference proteome</keyword>
<evidence type="ECO:0000256" key="1">
    <source>
        <dbReference type="ARBA" id="ARBA00004965"/>
    </source>
</evidence>
<evidence type="ECO:0000256" key="8">
    <source>
        <dbReference type="ARBA" id="ARBA00022840"/>
    </source>
</evidence>
<dbReference type="OrthoDB" id="2020073at2759"/>
<evidence type="ECO:0000313" key="15">
    <source>
        <dbReference type="EMBL" id="KDQ16159.1"/>
    </source>
</evidence>
<keyword evidence="4 10" id="KW-0436">Ligase</keyword>
<dbReference type="InterPro" id="IPR014049">
    <property type="entry name" value="Glutathione_synthase_N_euk"/>
</dbReference>
<keyword evidence="8 10" id="KW-0067">ATP-binding</keyword>
<feature type="binding site" evidence="12">
    <location>
        <position position="402"/>
    </location>
    <ligand>
        <name>Mg(2+)</name>
        <dbReference type="ChEBI" id="CHEBI:18420"/>
    </ligand>
</feature>
<dbReference type="InParanoid" id="A0A067MKR8"/>
<dbReference type="GO" id="GO:0043295">
    <property type="term" value="F:glutathione binding"/>
    <property type="evidence" value="ECO:0007669"/>
    <property type="project" value="UniProtKB-UniRule"/>
</dbReference>
<feature type="binding site" evidence="13">
    <location>
        <begin position="292"/>
        <end position="295"/>
    </location>
    <ligand>
        <name>substrate</name>
    </ligand>
</feature>
<comment type="pathway">
    <text evidence="1 10">Sulfur metabolism; glutathione biosynthesis; glutathione from L-cysteine and L-glutamate: step 2/2.</text>
</comment>
<dbReference type="GO" id="GO:0000287">
    <property type="term" value="F:magnesium ion binding"/>
    <property type="evidence" value="ECO:0007669"/>
    <property type="project" value="UniProtKB-UniRule"/>
</dbReference>
<keyword evidence="5 10" id="KW-0317">Glutathione biosynthesis</keyword>
<evidence type="ECO:0000256" key="12">
    <source>
        <dbReference type="PIRSR" id="PIRSR001558-2"/>
    </source>
</evidence>
<dbReference type="InterPro" id="IPR014709">
    <property type="entry name" value="Glutathione_synthase_C_euk"/>
</dbReference>
<dbReference type="FunFam" id="3.40.50.1760:FF:000001">
    <property type="entry name" value="Glutathione synthetase"/>
    <property type="match status" value="1"/>
</dbReference>
<feature type="binding site" evidence="13">
    <location>
        <begin position="160"/>
        <end position="163"/>
    </location>
    <ligand>
        <name>substrate</name>
    </ligand>
</feature>
<dbReference type="Pfam" id="PF03199">
    <property type="entry name" value="GSH_synthase"/>
    <property type="match status" value="1"/>
</dbReference>
<feature type="binding site" evidence="11">
    <location>
        <position position="498"/>
    </location>
    <ligand>
        <name>ATP</name>
        <dbReference type="ChEBI" id="CHEBI:30616"/>
    </ligand>
</feature>
<sequence>MTDTSPFIQWPPSLLPAEEDALTLLATTYALSHGLLYLPVPTSQPVPPAPPSAIHAPLTILPTPFPRHLFERVQRVQRVYSVLYARIAQDIPFLDRIMGEEGVAKVDDFVGPLWRGWKQLRDEGMAQPLQLGIYRSDYMLHAPPGSTDAISIKQVEFNTISSSFGSLSQLAAAMHRYMYASTQFFNTSKYFQSSNFPLNETTPGIARGIAEAHKAYSVKEAFVLFVVQEGERNVFDQRMIEYELLEKHSIHVVRLTFDETAERSVLDPTTKALKVKTDPYPDPIEISVVYYRAGYTPRDYPTPAQFATRVHIERSRAIKCPSIALQLAGGKKVQETLTHPGVLESFLLDRDRWGEEHVFDQADVDAVRETWVGMWGLDFNGNEGVRKAREGAAGLVLKPQREGGGNNVYTSDIPAFLDTLDLREREAWIAMEMILPPQDVQNYLMRAGMGERAILTDVVSELGIFGWALFGEGGQEKSRVKEQDAGWLLRTKGRDSNEGGVATGFSVLDSLLLVD</sequence>
<dbReference type="Proteomes" id="UP000027195">
    <property type="component" value="Unassembled WGS sequence"/>
</dbReference>
<evidence type="ECO:0000313" key="16">
    <source>
        <dbReference type="Proteomes" id="UP000027195"/>
    </source>
</evidence>
<dbReference type="NCBIfam" id="TIGR01986">
    <property type="entry name" value="glut_syn_euk"/>
    <property type="match status" value="1"/>
</dbReference>
<feature type="binding site" evidence="11">
    <location>
        <position position="331"/>
    </location>
    <ligand>
        <name>ATP</name>
        <dbReference type="ChEBI" id="CHEBI:30616"/>
    </ligand>
</feature>
<feature type="binding site" evidence="13">
    <location>
        <begin position="501"/>
        <end position="502"/>
    </location>
    <ligand>
        <name>substrate</name>
    </ligand>
</feature>
<evidence type="ECO:0000256" key="3">
    <source>
        <dbReference type="ARBA" id="ARBA00011738"/>
    </source>
</evidence>
<feature type="domain" description="Glutathione synthase substrate-binding" evidence="14">
    <location>
        <begin position="222"/>
        <end position="328"/>
    </location>
</feature>